<accession>A0AAD2JLU5</accession>
<feature type="signal peptide" evidence="1">
    <location>
        <begin position="1"/>
        <end position="18"/>
    </location>
</feature>
<protein>
    <submittedName>
        <fullName evidence="2">Uncharacterized protein</fullName>
    </submittedName>
</protein>
<sequence length="218" mass="25018">MKILKQLMLSTLVTAVQSTPFTTHNRNSPFGIPRGGKTSPTVQAFDDDYERAEKQIFGAIGNLEHNVAKVMEKEVDTLFHEMDHHDKAAVKKKAQKAVKRGVKRVKTDIGIKKMSTLPEDYHYPYALDDPDHRLLHAIEHAEKAVLHAVENEVNGLFHELDHHEEHHEHKKALAKGVAKANKHLDDAHESRRSWFMTNRENEGGVIEDYEHYLWALQE</sequence>
<comment type="caution">
    <text evidence="2">The sequence shown here is derived from an EMBL/GenBank/DDBJ whole genome shotgun (WGS) entry which is preliminary data.</text>
</comment>
<gene>
    <name evidence="2" type="ORF">CYCCA115_LOCUS19825</name>
</gene>
<keyword evidence="3" id="KW-1185">Reference proteome</keyword>
<evidence type="ECO:0000313" key="2">
    <source>
        <dbReference type="EMBL" id="CAJ1962725.1"/>
    </source>
</evidence>
<feature type="chain" id="PRO_5042203158" evidence="1">
    <location>
        <begin position="19"/>
        <end position="218"/>
    </location>
</feature>
<proteinExistence type="predicted"/>
<evidence type="ECO:0000256" key="1">
    <source>
        <dbReference type="SAM" id="SignalP"/>
    </source>
</evidence>
<organism evidence="2 3">
    <name type="scientific">Cylindrotheca closterium</name>
    <dbReference type="NCBI Taxonomy" id="2856"/>
    <lineage>
        <taxon>Eukaryota</taxon>
        <taxon>Sar</taxon>
        <taxon>Stramenopiles</taxon>
        <taxon>Ochrophyta</taxon>
        <taxon>Bacillariophyta</taxon>
        <taxon>Bacillariophyceae</taxon>
        <taxon>Bacillariophycidae</taxon>
        <taxon>Bacillariales</taxon>
        <taxon>Bacillariaceae</taxon>
        <taxon>Cylindrotheca</taxon>
    </lineage>
</organism>
<keyword evidence="1" id="KW-0732">Signal</keyword>
<reference evidence="2" key="1">
    <citation type="submission" date="2023-08" db="EMBL/GenBank/DDBJ databases">
        <authorList>
            <person name="Audoor S."/>
            <person name="Bilcke G."/>
        </authorList>
    </citation>
    <scope>NUCLEOTIDE SEQUENCE</scope>
</reference>
<dbReference type="Proteomes" id="UP001295423">
    <property type="component" value="Unassembled WGS sequence"/>
</dbReference>
<dbReference type="EMBL" id="CAKOGP040002114">
    <property type="protein sequence ID" value="CAJ1962725.1"/>
    <property type="molecule type" value="Genomic_DNA"/>
</dbReference>
<name>A0AAD2JLU5_9STRA</name>
<evidence type="ECO:0000313" key="3">
    <source>
        <dbReference type="Proteomes" id="UP001295423"/>
    </source>
</evidence>
<dbReference type="AlphaFoldDB" id="A0AAD2JLU5"/>